<dbReference type="OMA" id="YEANGNS"/>
<protein>
    <submittedName>
        <fullName evidence="3">Uncharacterized protein</fullName>
    </submittedName>
</protein>
<evidence type="ECO:0000313" key="3">
    <source>
        <dbReference type="EMBL" id="ERF69363.1"/>
    </source>
</evidence>
<organism evidence="3 4">
    <name type="scientific">Endocarpon pusillum (strain Z07020 / HMAS-L-300199)</name>
    <name type="common">Lichen-forming fungus</name>
    <dbReference type="NCBI Taxonomy" id="1263415"/>
    <lineage>
        <taxon>Eukaryota</taxon>
        <taxon>Fungi</taxon>
        <taxon>Dikarya</taxon>
        <taxon>Ascomycota</taxon>
        <taxon>Pezizomycotina</taxon>
        <taxon>Eurotiomycetes</taxon>
        <taxon>Chaetothyriomycetidae</taxon>
        <taxon>Verrucariales</taxon>
        <taxon>Verrucariaceae</taxon>
        <taxon>Endocarpon</taxon>
    </lineage>
</organism>
<evidence type="ECO:0000313" key="4">
    <source>
        <dbReference type="Proteomes" id="UP000019373"/>
    </source>
</evidence>
<feature type="region of interest" description="Disordered" evidence="1">
    <location>
        <begin position="349"/>
        <end position="374"/>
    </location>
</feature>
<feature type="transmembrane region" description="Helical" evidence="2">
    <location>
        <begin position="1352"/>
        <end position="1373"/>
    </location>
</feature>
<dbReference type="RefSeq" id="XP_007804991.1">
    <property type="nucleotide sequence ID" value="XM_007806800.1"/>
</dbReference>
<evidence type="ECO:0000256" key="2">
    <source>
        <dbReference type="SAM" id="Phobius"/>
    </source>
</evidence>
<accession>U1GBE8</accession>
<proteinExistence type="predicted"/>
<feature type="transmembrane region" description="Helical" evidence="2">
    <location>
        <begin position="1385"/>
        <end position="1405"/>
    </location>
</feature>
<evidence type="ECO:0000256" key="1">
    <source>
        <dbReference type="SAM" id="MobiDB-lite"/>
    </source>
</evidence>
<keyword evidence="4" id="KW-1185">Reference proteome</keyword>
<keyword evidence="2" id="KW-0472">Membrane</keyword>
<keyword evidence="2" id="KW-1133">Transmembrane helix</keyword>
<feature type="compositionally biased region" description="Polar residues" evidence="1">
    <location>
        <begin position="288"/>
        <end position="300"/>
    </location>
</feature>
<dbReference type="GeneID" id="19244098"/>
<name>U1GBE8_ENDPU</name>
<feature type="region of interest" description="Disordered" evidence="1">
    <location>
        <begin position="279"/>
        <end position="308"/>
    </location>
</feature>
<dbReference type="EMBL" id="KE721430">
    <property type="protein sequence ID" value="ERF69363.1"/>
    <property type="molecule type" value="Genomic_DNA"/>
</dbReference>
<dbReference type="HOGENOM" id="CLU_252436_0_0_1"/>
<reference evidence="4" key="1">
    <citation type="journal article" date="2014" name="BMC Genomics">
        <title>Genome characteristics reveal the impact of lichenization on lichen-forming fungus Endocarpon pusillum Hedwig (Verrucariales, Ascomycota).</title>
        <authorList>
            <person name="Wang Y.-Y."/>
            <person name="Liu B."/>
            <person name="Zhang X.-Y."/>
            <person name="Zhou Q.-M."/>
            <person name="Zhang T."/>
            <person name="Li H."/>
            <person name="Yu Y.-F."/>
            <person name="Zhang X.-L."/>
            <person name="Hao X.-Y."/>
            <person name="Wang M."/>
            <person name="Wang L."/>
            <person name="Wei J.-C."/>
        </authorList>
    </citation>
    <scope>NUCLEOTIDE SEQUENCE [LARGE SCALE GENOMIC DNA]</scope>
    <source>
        <strain evidence="4">Z07020 / HMAS-L-300199</strain>
    </source>
</reference>
<sequence>MDETTEQMMDKATECFRWLSRDARGSTYISYSQFSHLSACSFDFGAEGYAGSCNYGGELLHLSAPSNKYGLVFGRGNFSRSLYASLARAQREFGGLSTFGLKVSRDAIAYVSGGNNGTNKGSSFRLGKMVERGCFNYRWPLNEYSLLLNENMPKTKEESNSQTEEEAEKETGTCVMFSFVMDGICYQVLRLEQGCRSDVERCPLFPSESQIVLKIGGPVWLESLAMAGQQSDGSIVMDINDCSTEDCLRIWDKKHEIGLDAMVWQLDLDGKNYQRLKLTKQKRGADSRASTPESPRLSTATEEEEPIVPDNTYDAVAKLPDMKKAGVGRRNATFVAAIRLIEPQEEYPKVKRSKIPTPEPIADPKAEEPPKVEWPKIPTPEEIYNYVAANPSSLGATGNMWETIFLERDLHTDSVSEYTEVSLVGRCLEKILQVDIVPRDFPTLALVSNLFVLPRVDFKSLFWKVRFLAKVYKFLFSLDQPGRDQARPIFSESDTKEDTNKNLYLDLSEFDRNDRKCMLGVAENQRNRILDTVENVVRFLSEVLRDQTDHPNPLLQDSRTPDESDYYYITITIWYVIKSFPERNWELKDSSNDKEQANCSYLPANDCNFGKANKDKIPLLQWYHYGSILSLSRQGILPNIWQTEGLDRRVSRLGRAARIALAAKLLSKSPYSVEDEIVDRLAFLAHELGLENLNDNVDTVASLSIRRVKQRDFTRYINPGWLPPHEEGYTSGPWEIHALCHNSRLNVLSLEDERKAEEVQSYKQKLCHFLNSEAMVVSCWERTHSKARKGWLRSEATSVLGSTLLDIHQKMSGPQKVVETVQRRYPISRQVDAHESPTGDGLPPIEWTTFSPPRQYHPDNFVNSLDDTPHLYQPPVIDKMNIPAAIRGYAESQLEAGFTIDDLRDALGEMPGSVVLSDIVAIDLGLSSNKCLRIRPGQAGTYIARDIRHIYHRNTPSCHRRKPPKYSPHQECQEELVQALYDSLADQNVQHRFLTVRKQPERLIPLLVYVIHPESTACLNNHLLHIPRFLCQKGNTWIARITLGSWLPKDGDDTCSEEEAKLRPDHDTISLPKELKPVKTCYEANGNSDKNQTPRIFRLTLRSWLPKRGDDICSDEEAKLRPDHDPISLAKELTPVKTCYEANGNSDNNQEPKNFRLIMSSVILSTNAFGDFSKCTIISEDIGDNNLMKLAEDSSTLWRKFIHQPQTASEQYNNAIKELASLVDFKTVFLSEEEWSEDYTSFPLFKLGLWSLDSLYRLQKSLKASVDSVLEAKEELMQQINDGPGKRSGLLERICQEYLGTFESNLLSLTIVKTDLERKIELHSRYKDALSAVLGLRDSRASLQQNSTIQKLTYLTIVYLPIGLMAAIFAIPHEQRVTFESMGRGWFIGCVFLMSAATYTLAIHIQNVLTFPGKSLARVWHWFSRSDKLPH</sequence>
<dbReference type="OrthoDB" id="3546713at2759"/>
<keyword evidence="2" id="KW-0812">Transmembrane</keyword>
<feature type="compositionally biased region" description="Basic and acidic residues" evidence="1">
    <location>
        <begin position="362"/>
        <end position="374"/>
    </location>
</feature>
<dbReference type="Proteomes" id="UP000019373">
    <property type="component" value="Unassembled WGS sequence"/>
</dbReference>
<gene>
    <name evidence="3" type="ORF">EPUS_09270</name>
</gene>